<evidence type="ECO:0000256" key="8">
    <source>
        <dbReference type="ARBA" id="ARBA00023012"/>
    </source>
</evidence>
<evidence type="ECO:0000256" key="4">
    <source>
        <dbReference type="ARBA" id="ARBA00022679"/>
    </source>
</evidence>
<keyword evidence="5" id="KW-0547">Nucleotide-binding</keyword>
<dbReference type="GO" id="GO:0000155">
    <property type="term" value="F:phosphorelay sensor kinase activity"/>
    <property type="evidence" value="ECO:0007669"/>
    <property type="project" value="InterPro"/>
</dbReference>
<dbReference type="EMBL" id="QOPI01000004">
    <property type="protein sequence ID" value="RCL45175.1"/>
    <property type="molecule type" value="Genomic_DNA"/>
</dbReference>
<dbReference type="SMART" id="SM00388">
    <property type="entry name" value="HisKA"/>
    <property type="match status" value="1"/>
</dbReference>
<dbReference type="PANTHER" id="PTHR43065:SF16">
    <property type="entry name" value="SENSORY HISTIDINE KINASE_PHOSPHATASE NTRB"/>
    <property type="match status" value="1"/>
</dbReference>
<dbReference type="InterPro" id="IPR004358">
    <property type="entry name" value="Sig_transdc_His_kin-like_C"/>
</dbReference>
<dbReference type="PRINTS" id="PR00344">
    <property type="entry name" value="BCTRLSENSOR"/>
</dbReference>
<dbReference type="InterPro" id="IPR003661">
    <property type="entry name" value="HisK_dim/P_dom"/>
</dbReference>
<dbReference type="SMART" id="SM00387">
    <property type="entry name" value="HATPase_c"/>
    <property type="match status" value="1"/>
</dbReference>
<evidence type="ECO:0000256" key="2">
    <source>
        <dbReference type="ARBA" id="ARBA00012438"/>
    </source>
</evidence>
<evidence type="ECO:0000256" key="7">
    <source>
        <dbReference type="ARBA" id="ARBA00022840"/>
    </source>
</evidence>
<dbReference type="Proteomes" id="UP000252915">
    <property type="component" value="Unassembled WGS sequence"/>
</dbReference>
<comment type="caution">
    <text evidence="10">The sequence shown here is derived from an EMBL/GenBank/DDBJ whole genome shotgun (WGS) entry which is preliminary data.</text>
</comment>
<evidence type="ECO:0000256" key="5">
    <source>
        <dbReference type="ARBA" id="ARBA00022741"/>
    </source>
</evidence>
<gene>
    <name evidence="10" type="ORF">DBW92_01365</name>
</gene>
<keyword evidence="8" id="KW-0902">Two-component regulatory system</keyword>
<evidence type="ECO:0000313" key="11">
    <source>
        <dbReference type="Proteomes" id="UP000252915"/>
    </source>
</evidence>
<dbReference type="SUPFAM" id="SSF55874">
    <property type="entry name" value="ATPase domain of HSP90 chaperone/DNA topoisomerase II/histidine kinase"/>
    <property type="match status" value="1"/>
</dbReference>
<organism evidence="10 11">
    <name type="scientific">SAR86 cluster bacterium</name>
    <dbReference type="NCBI Taxonomy" id="2030880"/>
    <lineage>
        <taxon>Bacteria</taxon>
        <taxon>Pseudomonadati</taxon>
        <taxon>Pseudomonadota</taxon>
        <taxon>Gammaproteobacteria</taxon>
        <taxon>SAR86 cluster</taxon>
    </lineage>
</organism>
<dbReference type="InterPro" id="IPR036890">
    <property type="entry name" value="HATPase_C_sf"/>
</dbReference>
<name>A0A368C6Z3_9GAMM</name>
<dbReference type="NCBIfam" id="NF008293">
    <property type="entry name" value="PRK11073.1"/>
    <property type="match status" value="1"/>
</dbReference>
<reference evidence="10 11" key="1">
    <citation type="journal article" date="2018" name="Microbiome">
        <title>Fine metagenomic profile of the Mediterranean stratified and mixed water columns revealed by assembly and recruitment.</title>
        <authorList>
            <person name="Haro-Moreno J.M."/>
            <person name="Lopez-Perez M."/>
            <person name="De La Torre J.R."/>
            <person name="Picazo A."/>
            <person name="Camacho A."/>
            <person name="Rodriguez-Valera F."/>
        </authorList>
    </citation>
    <scope>NUCLEOTIDE SEQUENCE [LARGE SCALE GENOMIC DNA]</scope>
    <source>
        <strain evidence="10">MED-G78</strain>
    </source>
</reference>
<evidence type="ECO:0000256" key="6">
    <source>
        <dbReference type="ARBA" id="ARBA00022777"/>
    </source>
</evidence>
<dbReference type="InterPro" id="IPR036097">
    <property type="entry name" value="HisK_dim/P_sf"/>
</dbReference>
<dbReference type="Gene3D" id="1.10.287.130">
    <property type="match status" value="1"/>
</dbReference>
<keyword evidence="4" id="KW-0808">Transferase</keyword>
<keyword evidence="7" id="KW-0067">ATP-binding</keyword>
<dbReference type="SUPFAM" id="SSF47384">
    <property type="entry name" value="Homodimeric domain of signal transducing histidine kinase"/>
    <property type="match status" value="1"/>
</dbReference>
<dbReference type="PROSITE" id="PS50109">
    <property type="entry name" value="HIS_KIN"/>
    <property type="match status" value="1"/>
</dbReference>
<dbReference type="CDD" id="cd00082">
    <property type="entry name" value="HisKA"/>
    <property type="match status" value="1"/>
</dbReference>
<dbReference type="Pfam" id="PF00512">
    <property type="entry name" value="HisKA"/>
    <property type="match status" value="1"/>
</dbReference>
<evidence type="ECO:0000256" key="3">
    <source>
        <dbReference type="ARBA" id="ARBA00022553"/>
    </source>
</evidence>
<feature type="domain" description="Histidine kinase" evidence="9">
    <location>
        <begin position="138"/>
        <end position="353"/>
    </location>
</feature>
<protein>
    <recommendedName>
        <fullName evidence="2">histidine kinase</fullName>
        <ecNumber evidence="2">2.7.13.3</ecNumber>
    </recommendedName>
</protein>
<dbReference type="Gene3D" id="3.30.565.10">
    <property type="entry name" value="Histidine kinase-like ATPase, C-terminal domain"/>
    <property type="match status" value="1"/>
</dbReference>
<keyword evidence="6 10" id="KW-0418">Kinase</keyword>
<sequence length="362" mass="39731">MVDLEKLDISLLNHLTTEIIVLDESKKVLWINDSAQANGWSKDSNDLSSFSAMLSPDTEEEIRRIINMAIDDRKSITKRDFELKAKKEDSREVDLTVSYSPKDSLIIIEVMSVDNLNKIIDSSKSASSQRIAANLARTLAHEVKNPLAGIKGSAQILSSKAKDDFSEKFLKIIIEETERLNSIVSKILTPPQKPNMEPFNIHSALERVHSLALAEGISNANLLRDYDPSIPDINGDENLFIHAILNIVKNAIQAIDINNNEASITISSRVGYSRPINGKVFSTICQIDISDTGPGIPDEIQEQVFFPMMSTKDDGSGLGLSIAQDIIRIHGGSITFSSKPGNTVFSILLPLPIVQLKGVANA</sequence>
<dbReference type="GO" id="GO:0005524">
    <property type="term" value="F:ATP binding"/>
    <property type="evidence" value="ECO:0007669"/>
    <property type="project" value="UniProtKB-KW"/>
</dbReference>
<dbReference type="InterPro" id="IPR005467">
    <property type="entry name" value="His_kinase_dom"/>
</dbReference>
<evidence type="ECO:0000256" key="1">
    <source>
        <dbReference type="ARBA" id="ARBA00000085"/>
    </source>
</evidence>
<keyword evidence="3" id="KW-0597">Phosphoprotein</keyword>
<comment type="catalytic activity">
    <reaction evidence="1">
        <text>ATP + protein L-histidine = ADP + protein N-phospho-L-histidine.</text>
        <dbReference type="EC" id="2.7.13.3"/>
    </reaction>
</comment>
<dbReference type="PANTHER" id="PTHR43065">
    <property type="entry name" value="SENSOR HISTIDINE KINASE"/>
    <property type="match status" value="1"/>
</dbReference>
<dbReference type="Gene3D" id="3.30.450.20">
    <property type="entry name" value="PAS domain"/>
    <property type="match status" value="1"/>
</dbReference>
<dbReference type="AlphaFoldDB" id="A0A368C6Z3"/>
<dbReference type="Pfam" id="PF02518">
    <property type="entry name" value="HATPase_c"/>
    <property type="match status" value="1"/>
</dbReference>
<evidence type="ECO:0000259" key="9">
    <source>
        <dbReference type="PROSITE" id="PS50109"/>
    </source>
</evidence>
<proteinExistence type="predicted"/>
<accession>A0A368C6Z3</accession>
<evidence type="ECO:0000313" key="10">
    <source>
        <dbReference type="EMBL" id="RCL45175.1"/>
    </source>
</evidence>
<dbReference type="EC" id="2.7.13.3" evidence="2"/>
<dbReference type="InterPro" id="IPR003594">
    <property type="entry name" value="HATPase_dom"/>
</dbReference>